<dbReference type="AlphaFoldDB" id="A0AAN5A045"/>
<comment type="caution">
    <text evidence="1">The sequence shown here is derived from an EMBL/GenBank/DDBJ whole genome shotgun (WGS) entry which is preliminary data.</text>
</comment>
<reference evidence="1" key="2">
    <citation type="submission" date="2023-06" db="EMBL/GenBank/DDBJ databases">
        <authorList>
            <person name="Sun Q."/>
            <person name="Zhou Y."/>
        </authorList>
    </citation>
    <scope>NUCLEOTIDE SEQUENCE</scope>
    <source>
        <strain evidence="1">CGMCC 1.10859</strain>
    </source>
</reference>
<accession>A0AAN5A045</accession>
<evidence type="ECO:0000313" key="1">
    <source>
        <dbReference type="EMBL" id="GHE03623.1"/>
    </source>
</evidence>
<reference evidence="1" key="1">
    <citation type="journal article" date="2014" name="Int. J. Syst. Evol. Microbiol.">
        <title>Complete genome sequence of Corynebacterium casei LMG S-19264T (=DSM 44701T), isolated from a smear-ripened cheese.</title>
        <authorList>
            <consortium name="US DOE Joint Genome Institute (JGI-PGF)"/>
            <person name="Walter F."/>
            <person name="Albersmeier A."/>
            <person name="Kalinowski J."/>
            <person name="Ruckert C."/>
        </authorList>
    </citation>
    <scope>NUCLEOTIDE SEQUENCE</scope>
    <source>
        <strain evidence="1">CGMCC 1.10859</strain>
    </source>
</reference>
<organism evidence="1 2">
    <name type="scientific">Allgaiera indica</name>
    <dbReference type="NCBI Taxonomy" id="765699"/>
    <lineage>
        <taxon>Bacteria</taxon>
        <taxon>Pseudomonadati</taxon>
        <taxon>Pseudomonadota</taxon>
        <taxon>Alphaproteobacteria</taxon>
        <taxon>Rhodobacterales</taxon>
        <taxon>Paracoccaceae</taxon>
        <taxon>Allgaiera</taxon>
    </lineage>
</organism>
<sequence length="125" mass="13395">MNFIAWALRKIVARGLAQSAGKGKGGGGAEVGYRPVRASQAQGERLPVSRWKRAAGAIGLALRGKRSRRLRRPQLAAMDGGTPVPGCAAPWAGARPAWPLQSFFFCPILVSVPAFSRTILGMWRI</sequence>
<name>A0AAN5A045_9RHOB</name>
<proteinExistence type="predicted"/>
<dbReference type="EMBL" id="BNAB01000013">
    <property type="protein sequence ID" value="GHE03623.1"/>
    <property type="molecule type" value="Genomic_DNA"/>
</dbReference>
<evidence type="ECO:0000313" key="2">
    <source>
        <dbReference type="Proteomes" id="UP000634647"/>
    </source>
</evidence>
<gene>
    <name evidence="1" type="ORF">GCM10008024_27720</name>
</gene>
<protein>
    <submittedName>
        <fullName evidence="1">Uncharacterized protein</fullName>
    </submittedName>
</protein>
<dbReference type="Proteomes" id="UP000634647">
    <property type="component" value="Unassembled WGS sequence"/>
</dbReference>